<dbReference type="PANTHER" id="PTHR13887:SF41">
    <property type="entry name" value="THIOREDOXIN SUPERFAMILY PROTEIN"/>
    <property type="match status" value="1"/>
</dbReference>
<dbReference type="Pfam" id="PF01323">
    <property type="entry name" value="DSBA"/>
    <property type="match status" value="1"/>
</dbReference>
<gene>
    <name evidence="2" type="ORF">GCM10009801_42080</name>
</gene>
<protein>
    <recommendedName>
        <fullName evidence="1">DSBA-like thioredoxin domain-containing protein</fullName>
    </recommendedName>
</protein>
<dbReference type="Gene3D" id="3.40.30.10">
    <property type="entry name" value="Glutaredoxin"/>
    <property type="match status" value="1"/>
</dbReference>
<proteinExistence type="predicted"/>
<sequence length="208" mass="22767">MTTTTTPATTPVRRVELIHDFVCARSYLGFTRLVRALRRHEEEGGGPVDLVLRPYRVRPGAPAEAEPLFEVHKRDKGEEAARAIRADRTLGAADGLRVRFDRALFTSTFAAHLLRARAVAQGRGVAMTERLFRAYFTDGLHLSDPEVLARLAEDVGVATEGTEDAALLRAELARTRDLGSETGPVYRFGDSTVLAEDQPEEALLAALG</sequence>
<keyword evidence="3" id="KW-1185">Reference proteome</keyword>
<dbReference type="RefSeq" id="WP_344530430.1">
    <property type="nucleotide sequence ID" value="NZ_BAAAPE010000011.1"/>
</dbReference>
<dbReference type="InterPro" id="IPR001853">
    <property type="entry name" value="DSBA-like_thioredoxin_dom"/>
</dbReference>
<dbReference type="SUPFAM" id="SSF52833">
    <property type="entry name" value="Thioredoxin-like"/>
    <property type="match status" value="1"/>
</dbReference>
<dbReference type="InterPro" id="IPR036249">
    <property type="entry name" value="Thioredoxin-like_sf"/>
</dbReference>
<evidence type="ECO:0000259" key="1">
    <source>
        <dbReference type="Pfam" id="PF01323"/>
    </source>
</evidence>
<feature type="domain" description="DSBA-like thioredoxin" evidence="1">
    <location>
        <begin position="15"/>
        <end position="160"/>
    </location>
</feature>
<evidence type="ECO:0000313" key="3">
    <source>
        <dbReference type="Proteomes" id="UP001500016"/>
    </source>
</evidence>
<name>A0ABP5HPD0_9ACTN</name>
<dbReference type="Proteomes" id="UP001500016">
    <property type="component" value="Unassembled WGS sequence"/>
</dbReference>
<organism evidence="2 3">
    <name type="scientific">Streptomyces albiaxialis</name>
    <dbReference type="NCBI Taxonomy" id="329523"/>
    <lineage>
        <taxon>Bacteria</taxon>
        <taxon>Bacillati</taxon>
        <taxon>Actinomycetota</taxon>
        <taxon>Actinomycetes</taxon>
        <taxon>Kitasatosporales</taxon>
        <taxon>Streptomycetaceae</taxon>
        <taxon>Streptomyces</taxon>
    </lineage>
</organism>
<reference evidence="3" key="1">
    <citation type="journal article" date="2019" name="Int. J. Syst. Evol. Microbiol.">
        <title>The Global Catalogue of Microorganisms (GCM) 10K type strain sequencing project: providing services to taxonomists for standard genome sequencing and annotation.</title>
        <authorList>
            <consortium name="The Broad Institute Genomics Platform"/>
            <consortium name="The Broad Institute Genome Sequencing Center for Infectious Disease"/>
            <person name="Wu L."/>
            <person name="Ma J."/>
        </authorList>
    </citation>
    <scope>NUCLEOTIDE SEQUENCE [LARGE SCALE GENOMIC DNA]</scope>
    <source>
        <strain evidence="3">JCM 15478</strain>
    </source>
</reference>
<accession>A0ABP5HPD0</accession>
<dbReference type="PANTHER" id="PTHR13887">
    <property type="entry name" value="GLUTATHIONE S-TRANSFERASE KAPPA"/>
    <property type="match status" value="1"/>
</dbReference>
<dbReference type="EMBL" id="BAAAPE010000011">
    <property type="protein sequence ID" value="GAA2082382.1"/>
    <property type="molecule type" value="Genomic_DNA"/>
</dbReference>
<evidence type="ECO:0000313" key="2">
    <source>
        <dbReference type="EMBL" id="GAA2082382.1"/>
    </source>
</evidence>
<comment type="caution">
    <text evidence="2">The sequence shown here is derived from an EMBL/GenBank/DDBJ whole genome shotgun (WGS) entry which is preliminary data.</text>
</comment>